<sequence>MVAGVVNNEIVSVVSPARLWKAIVKDSHNLMPKLMPDIILSIVVLEGSGGVGTIRQSNFTNVIKDFSYWKDRIDAVDEENRMFKYSVIEGGLIGKKVKSTSFELKFEARADGGSTCKLNGEYETIEDSLPTEAESKKMMESMVAMFKAIEGYLVANPDAYA</sequence>
<evidence type="ECO:0000313" key="2">
    <source>
        <dbReference type="Proteomes" id="UP001234297"/>
    </source>
</evidence>
<dbReference type="Proteomes" id="UP001234297">
    <property type="component" value="Chromosome 1"/>
</dbReference>
<proteinExistence type="predicted"/>
<organism evidence="1 2">
    <name type="scientific">Persea americana</name>
    <name type="common">Avocado</name>
    <dbReference type="NCBI Taxonomy" id="3435"/>
    <lineage>
        <taxon>Eukaryota</taxon>
        <taxon>Viridiplantae</taxon>
        <taxon>Streptophyta</taxon>
        <taxon>Embryophyta</taxon>
        <taxon>Tracheophyta</taxon>
        <taxon>Spermatophyta</taxon>
        <taxon>Magnoliopsida</taxon>
        <taxon>Magnoliidae</taxon>
        <taxon>Laurales</taxon>
        <taxon>Lauraceae</taxon>
        <taxon>Persea</taxon>
    </lineage>
</organism>
<gene>
    <name evidence="1" type="ORF">MRB53_003489</name>
</gene>
<keyword evidence="2" id="KW-1185">Reference proteome</keyword>
<dbReference type="EMBL" id="CM056809">
    <property type="protein sequence ID" value="KAJ8650466.1"/>
    <property type="molecule type" value="Genomic_DNA"/>
</dbReference>
<evidence type="ECO:0000313" key="1">
    <source>
        <dbReference type="EMBL" id="KAJ8650466.1"/>
    </source>
</evidence>
<comment type="caution">
    <text evidence="1">The sequence shown here is derived from an EMBL/GenBank/DDBJ whole genome shotgun (WGS) entry which is preliminary data.</text>
</comment>
<accession>A0ACC2MYJ5</accession>
<protein>
    <submittedName>
        <fullName evidence="1">Uncharacterized protein</fullName>
    </submittedName>
</protein>
<reference evidence="1 2" key="1">
    <citation type="journal article" date="2022" name="Hortic Res">
        <title>A haplotype resolved chromosomal level avocado genome allows analysis of novel avocado genes.</title>
        <authorList>
            <person name="Nath O."/>
            <person name="Fletcher S.J."/>
            <person name="Hayward A."/>
            <person name="Shaw L.M."/>
            <person name="Masouleh A.K."/>
            <person name="Furtado A."/>
            <person name="Henry R.J."/>
            <person name="Mitter N."/>
        </authorList>
    </citation>
    <scope>NUCLEOTIDE SEQUENCE [LARGE SCALE GENOMIC DNA]</scope>
    <source>
        <strain evidence="2">cv. Hass</strain>
    </source>
</reference>
<name>A0ACC2MYJ5_PERAE</name>